<evidence type="ECO:0008006" key="3">
    <source>
        <dbReference type="Google" id="ProtNLM"/>
    </source>
</evidence>
<dbReference type="AlphaFoldDB" id="A0A0C3H2D7"/>
<protein>
    <recommendedName>
        <fullName evidence="3">F-box domain-containing protein</fullName>
    </recommendedName>
</protein>
<dbReference type="Proteomes" id="UP000054321">
    <property type="component" value="Unassembled WGS sequence"/>
</dbReference>
<accession>A0A0C3H2D7</accession>
<reference evidence="1 2" key="1">
    <citation type="submission" date="2014-04" db="EMBL/GenBank/DDBJ databases">
        <authorList>
            <consortium name="DOE Joint Genome Institute"/>
            <person name="Kuo A."/>
            <person name="Martino E."/>
            <person name="Perotto S."/>
            <person name="Kohler A."/>
            <person name="Nagy L.G."/>
            <person name="Floudas D."/>
            <person name="Copeland A."/>
            <person name="Barry K.W."/>
            <person name="Cichocki N."/>
            <person name="Veneault-Fourrey C."/>
            <person name="LaButti K."/>
            <person name="Lindquist E.A."/>
            <person name="Lipzen A."/>
            <person name="Lundell T."/>
            <person name="Morin E."/>
            <person name="Murat C."/>
            <person name="Sun H."/>
            <person name="Tunlid A."/>
            <person name="Henrissat B."/>
            <person name="Grigoriev I.V."/>
            <person name="Hibbett D.S."/>
            <person name="Martin F."/>
            <person name="Nordberg H.P."/>
            <person name="Cantor M.N."/>
            <person name="Hua S.X."/>
        </authorList>
    </citation>
    <scope>NUCLEOTIDE SEQUENCE [LARGE SCALE GENOMIC DNA]</scope>
    <source>
        <strain evidence="1 2">Zn</strain>
    </source>
</reference>
<keyword evidence="2" id="KW-1185">Reference proteome</keyword>
<evidence type="ECO:0000313" key="2">
    <source>
        <dbReference type="Proteomes" id="UP000054321"/>
    </source>
</evidence>
<dbReference type="OrthoDB" id="4891903at2759"/>
<sequence>MWGLRDSRVSTTYAARGRGELLQRLRDLEPNHAPNSNPELEGTGSVLNLFNLPHELRDSIWTLVVAEDVLTISSSAEASGLLQPRSTLQTLQTLTTFSLLLVNRQVNNEITAVFCNGAIFEFNSNATVSRLLGYQLSYSSPRLMLTPLPCPRIFEKIGHLSIVPSRRLYHNKDIHGSPVWHYEIKRATALFCSVSRPDGWRNVEAGMAQLLRGIRLRKMNLRSLEIPAALLFNVTVVRQLRLLRGVNLHFLFIIENPTIGASTSQRDSSKQRNPKWIRKWVDETGDTDLALPIYEMHYAIEPIAIAPFGSLVAAIRREAASTAPRPISVSEALMDPPLWVEFDAKHTIDTTGLSPPISGWYTYISRDPGVCCFEQTTAPTPAVPAMRKEQKRCRREMGKLKSSVRPWSRESNWERMQNIDLPRVTVIRQQGIGAIIKCRRSRGQSL</sequence>
<dbReference type="EMBL" id="KN832882">
    <property type="protein sequence ID" value="KIM97554.1"/>
    <property type="molecule type" value="Genomic_DNA"/>
</dbReference>
<dbReference type="HOGENOM" id="CLU_670961_0_0_1"/>
<evidence type="ECO:0000313" key="1">
    <source>
        <dbReference type="EMBL" id="KIM97554.1"/>
    </source>
</evidence>
<reference evidence="2" key="2">
    <citation type="submission" date="2015-01" db="EMBL/GenBank/DDBJ databases">
        <title>Evolutionary Origins and Diversification of the Mycorrhizal Mutualists.</title>
        <authorList>
            <consortium name="DOE Joint Genome Institute"/>
            <consortium name="Mycorrhizal Genomics Consortium"/>
            <person name="Kohler A."/>
            <person name="Kuo A."/>
            <person name="Nagy L.G."/>
            <person name="Floudas D."/>
            <person name="Copeland A."/>
            <person name="Barry K.W."/>
            <person name="Cichocki N."/>
            <person name="Veneault-Fourrey C."/>
            <person name="LaButti K."/>
            <person name="Lindquist E.A."/>
            <person name="Lipzen A."/>
            <person name="Lundell T."/>
            <person name="Morin E."/>
            <person name="Murat C."/>
            <person name="Riley R."/>
            <person name="Ohm R."/>
            <person name="Sun H."/>
            <person name="Tunlid A."/>
            <person name="Henrissat B."/>
            <person name="Grigoriev I.V."/>
            <person name="Hibbett D.S."/>
            <person name="Martin F."/>
        </authorList>
    </citation>
    <scope>NUCLEOTIDE SEQUENCE [LARGE SCALE GENOMIC DNA]</scope>
    <source>
        <strain evidence="2">Zn</strain>
    </source>
</reference>
<dbReference type="InParanoid" id="A0A0C3H2D7"/>
<proteinExistence type="predicted"/>
<name>A0A0C3H2D7_OIDMZ</name>
<organism evidence="1 2">
    <name type="scientific">Oidiodendron maius (strain Zn)</name>
    <dbReference type="NCBI Taxonomy" id="913774"/>
    <lineage>
        <taxon>Eukaryota</taxon>
        <taxon>Fungi</taxon>
        <taxon>Dikarya</taxon>
        <taxon>Ascomycota</taxon>
        <taxon>Pezizomycotina</taxon>
        <taxon>Leotiomycetes</taxon>
        <taxon>Leotiomycetes incertae sedis</taxon>
        <taxon>Myxotrichaceae</taxon>
        <taxon>Oidiodendron</taxon>
    </lineage>
</organism>
<gene>
    <name evidence="1" type="ORF">OIDMADRAFT_32531</name>
</gene>